<evidence type="ECO:0000313" key="2">
    <source>
        <dbReference type="EMBL" id="TFD02226.1"/>
    </source>
</evidence>
<protein>
    <submittedName>
        <fullName evidence="2">Aminodeoxychorismate lyase</fullName>
    </submittedName>
</protein>
<dbReference type="Gene3D" id="3.20.10.10">
    <property type="entry name" value="D-amino Acid Aminotransferase, subunit A, domain 2"/>
    <property type="match status" value="1"/>
</dbReference>
<dbReference type="GO" id="GO:0016829">
    <property type="term" value="F:lyase activity"/>
    <property type="evidence" value="ECO:0007669"/>
    <property type="project" value="UniProtKB-KW"/>
</dbReference>
<dbReference type="EMBL" id="SOGO01000026">
    <property type="protein sequence ID" value="TFD02226.1"/>
    <property type="molecule type" value="Genomic_DNA"/>
</dbReference>
<reference evidence="2 3" key="1">
    <citation type="submission" date="2019-03" db="EMBL/GenBank/DDBJ databases">
        <title>Genomics of glacier-inhabiting Cryobacterium strains.</title>
        <authorList>
            <person name="Liu Q."/>
            <person name="Xin Y.-H."/>
        </authorList>
    </citation>
    <scope>NUCLEOTIDE SEQUENCE [LARGE SCALE GENOMIC DNA]</scope>
    <source>
        <strain evidence="2 3">TMT2-16</strain>
    </source>
</reference>
<dbReference type="InterPro" id="IPR050571">
    <property type="entry name" value="Class-IV_PLP-Dep_Aminotrnsfr"/>
</dbReference>
<dbReference type="PANTHER" id="PTHR42743">
    <property type="entry name" value="AMINO-ACID AMINOTRANSFERASE"/>
    <property type="match status" value="1"/>
</dbReference>
<proteinExistence type="inferred from homology"/>
<dbReference type="Proteomes" id="UP000297851">
    <property type="component" value="Unassembled WGS sequence"/>
</dbReference>
<keyword evidence="3" id="KW-1185">Reference proteome</keyword>
<sequence>MTVRRTTLPFTLLLDPVPADAPQTEFDDTFHEVDSDAPALRVGELSAQRGDGVFETLGVVGGHPQAVGPHLARLGTSAATCELPEPNTAQWLAAIAHVVDRVPHEGEVVLKLVYSRGVDSGPAPTAWLHATPAPDFAVVREDGIRAVTLDRGYPHGVAEQAPWLLMGAKTLSYAVNMAALREARRRGADDAIFLTHDGFVLEGPTSTVMLCRGDVYVSPLPSGAILHGTTQQSAFEHLRAAGERTEYRDMSVDELRSADAVWLLSSLRLAVHVTELDGRPMPVDSERTRTLNAALLARTV</sequence>
<dbReference type="InterPro" id="IPR001544">
    <property type="entry name" value="Aminotrans_IV"/>
</dbReference>
<name>A0ABY2JEH6_9MICO</name>
<comment type="similarity">
    <text evidence="1">Belongs to the class-IV pyridoxal-phosphate-dependent aminotransferase family.</text>
</comment>
<dbReference type="Gene3D" id="3.30.470.10">
    <property type="match status" value="1"/>
</dbReference>
<organism evidence="2 3">
    <name type="scientific">Cryobacterium sandaracinum</name>
    <dbReference type="NCBI Taxonomy" id="1259247"/>
    <lineage>
        <taxon>Bacteria</taxon>
        <taxon>Bacillati</taxon>
        <taxon>Actinomycetota</taxon>
        <taxon>Actinomycetes</taxon>
        <taxon>Micrococcales</taxon>
        <taxon>Microbacteriaceae</taxon>
        <taxon>Cryobacterium</taxon>
    </lineage>
</organism>
<gene>
    <name evidence="2" type="ORF">E3T25_09445</name>
</gene>
<keyword evidence="2" id="KW-0456">Lyase</keyword>
<dbReference type="RefSeq" id="WP_134373871.1">
    <property type="nucleotide sequence ID" value="NZ_SOGO01000026.1"/>
</dbReference>
<dbReference type="InterPro" id="IPR043131">
    <property type="entry name" value="BCAT-like_N"/>
</dbReference>
<dbReference type="InterPro" id="IPR036038">
    <property type="entry name" value="Aminotransferase-like"/>
</dbReference>
<dbReference type="Pfam" id="PF01063">
    <property type="entry name" value="Aminotran_4"/>
    <property type="match status" value="1"/>
</dbReference>
<dbReference type="PANTHER" id="PTHR42743:SF11">
    <property type="entry name" value="AMINODEOXYCHORISMATE LYASE"/>
    <property type="match status" value="1"/>
</dbReference>
<evidence type="ECO:0000256" key="1">
    <source>
        <dbReference type="ARBA" id="ARBA00009320"/>
    </source>
</evidence>
<dbReference type="SUPFAM" id="SSF56752">
    <property type="entry name" value="D-aminoacid aminotransferase-like PLP-dependent enzymes"/>
    <property type="match status" value="1"/>
</dbReference>
<accession>A0ABY2JEH6</accession>
<dbReference type="InterPro" id="IPR043132">
    <property type="entry name" value="BCAT-like_C"/>
</dbReference>
<comment type="caution">
    <text evidence="2">The sequence shown here is derived from an EMBL/GenBank/DDBJ whole genome shotgun (WGS) entry which is preliminary data.</text>
</comment>
<evidence type="ECO:0000313" key="3">
    <source>
        <dbReference type="Proteomes" id="UP000297851"/>
    </source>
</evidence>